<name>A0A3N4RQN8_9ACTN</name>
<reference evidence="4 5" key="1">
    <citation type="submission" date="2018-11" db="EMBL/GenBank/DDBJ databases">
        <title>Sequencing the genomes of 1000 actinobacteria strains.</title>
        <authorList>
            <person name="Klenk H.-P."/>
        </authorList>
    </citation>
    <scope>NUCLEOTIDE SEQUENCE [LARGE SCALE GENOMIC DNA]</scope>
    <source>
        <strain evidence="2 5">DSM 44780</strain>
        <strain evidence="3 4">DSM 44781</strain>
    </source>
</reference>
<keyword evidence="1" id="KW-0812">Transmembrane</keyword>
<protein>
    <submittedName>
        <fullName evidence="3">Uncharacterized protein</fullName>
    </submittedName>
</protein>
<dbReference type="Proteomes" id="UP000267408">
    <property type="component" value="Unassembled WGS sequence"/>
</dbReference>
<feature type="transmembrane region" description="Helical" evidence="1">
    <location>
        <begin position="54"/>
        <end position="78"/>
    </location>
</feature>
<sequence>MADTRSDRAATRRSALFSGCALRRHQPLLALVGLVCVGMGIAVAVLVPQTDGPAWVMAVAGCLAAGVLVLVRIGVALLRPGGGATP</sequence>
<gene>
    <name evidence="3" type="ORF">EDD38_4027</name>
    <name evidence="2" type="ORF">EDD39_3547</name>
</gene>
<evidence type="ECO:0000313" key="5">
    <source>
        <dbReference type="Proteomes" id="UP000267408"/>
    </source>
</evidence>
<dbReference type="EMBL" id="RJVJ01000001">
    <property type="protein sequence ID" value="ROR45322.1"/>
    <property type="molecule type" value="Genomic_DNA"/>
</dbReference>
<organism evidence="3 4">
    <name type="scientific">Kitasatospora cineracea</name>
    <dbReference type="NCBI Taxonomy" id="88074"/>
    <lineage>
        <taxon>Bacteria</taxon>
        <taxon>Bacillati</taxon>
        <taxon>Actinomycetota</taxon>
        <taxon>Actinomycetes</taxon>
        <taxon>Kitasatosporales</taxon>
        <taxon>Streptomycetaceae</taxon>
        <taxon>Kitasatospora</taxon>
    </lineage>
</organism>
<evidence type="ECO:0000313" key="4">
    <source>
        <dbReference type="Proteomes" id="UP000266906"/>
    </source>
</evidence>
<proteinExistence type="predicted"/>
<dbReference type="EMBL" id="RKQG01000001">
    <property type="protein sequence ID" value="RPE35673.1"/>
    <property type="molecule type" value="Genomic_DNA"/>
</dbReference>
<accession>A0A3N4RQN8</accession>
<dbReference type="RefSeq" id="WP_123557205.1">
    <property type="nucleotide sequence ID" value="NZ_JBEYIY010000046.1"/>
</dbReference>
<dbReference type="Proteomes" id="UP000266906">
    <property type="component" value="Unassembled WGS sequence"/>
</dbReference>
<keyword evidence="4" id="KW-1185">Reference proteome</keyword>
<comment type="caution">
    <text evidence="3">The sequence shown here is derived from an EMBL/GenBank/DDBJ whole genome shotgun (WGS) entry which is preliminary data.</text>
</comment>
<keyword evidence="1" id="KW-0472">Membrane</keyword>
<dbReference type="OrthoDB" id="3873227at2"/>
<feature type="transmembrane region" description="Helical" evidence="1">
    <location>
        <begin position="28"/>
        <end position="48"/>
    </location>
</feature>
<keyword evidence="1" id="KW-1133">Transmembrane helix</keyword>
<dbReference type="AlphaFoldDB" id="A0A3N4RQN8"/>
<evidence type="ECO:0000256" key="1">
    <source>
        <dbReference type="SAM" id="Phobius"/>
    </source>
</evidence>
<evidence type="ECO:0000313" key="3">
    <source>
        <dbReference type="EMBL" id="RPE35673.1"/>
    </source>
</evidence>
<accession>A0A8G1XGA4</accession>
<evidence type="ECO:0000313" key="2">
    <source>
        <dbReference type="EMBL" id="ROR45322.1"/>
    </source>
</evidence>